<dbReference type="RefSeq" id="WP_276306242.1">
    <property type="nucleotide sequence ID" value="NZ_CP119993.1"/>
</dbReference>
<dbReference type="InterPro" id="IPR011051">
    <property type="entry name" value="RmlC_Cupin_sf"/>
</dbReference>
<accession>A0ABD6AEX9</accession>
<proteinExistence type="predicted"/>
<gene>
    <name evidence="3" type="ORF">ACFQPE_19250</name>
</gene>
<keyword evidence="1" id="KW-0479">Metal-binding</keyword>
<feature type="domain" description="Cupin type-2" evidence="2">
    <location>
        <begin position="238"/>
        <end position="305"/>
    </location>
</feature>
<dbReference type="SUPFAM" id="SSF51182">
    <property type="entry name" value="RmlC-like cupins"/>
    <property type="match status" value="1"/>
</dbReference>
<dbReference type="InterPro" id="IPR051610">
    <property type="entry name" value="GPI/OXD"/>
</dbReference>
<sequence length="360" mass="40389">MVVEITYDGDPFRSPEERPDASVVRFGDVKPRTRHASNTGCNFDHLVWEYDFPASKWFDRGQLRRLEPGEYTDFQSHRADVEGPLEMCVRVVSGRGVLRTERRDVPLERFDLVTVPTGAAYQFGNVGTDSLWITAWTSAGDTELGEESMREPSAQTGAREEYERIMAARAAAGLATAPGYSDEYGDDPDQDRPEPAVTRFAESMPKVFHEAPEVGCNADRPDWVTTVSDVTWFSDSVVMRLDPGAYTSLHTHFENEGPHEEIYWVVDGRARLLTEYRDTTLETFDCAFFPTGNPHGVGNVGTDTLWIVAWGARGGRKGEFTLEDLEVSERPGQVAEYERVLAARKKRGLSLPPWVSVDLQ</sequence>
<dbReference type="Proteomes" id="UP001596547">
    <property type="component" value="Unassembled WGS sequence"/>
</dbReference>
<protein>
    <submittedName>
        <fullName evidence="3">Cupin domain-containing protein</fullName>
    </submittedName>
</protein>
<dbReference type="PANTHER" id="PTHR35848">
    <property type="entry name" value="OXALATE-BINDING PROTEIN"/>
    <property type="match status" value="1"/>
</dbReference>
<reference evidence="3 4" key="1">
    <citation type="journal article" date="2019" name="Int. J. Syst. Evol. Microbiol.">
        <title>The Global Catalogue of Microorganisms (GCM) 10K type strain sequencing project: providing services to taxonomists for standard genome sequencing and annotation.</title>
        <authorList>
            <consortium name="The Broad Institute Genomics Platform"/>
            <consortium name="The Broad Institute Genome Sequencing Center for Infectious Disease"/>
            <person name="Wu L."/>
            <person name="Ma J."/>
        </authorList>
    </citation>
    <scope>NUCLEOTIDE SEQUENCE [LARGE SCALE GENOMIC DNA]</scope>
    <source>
        <strain evidence="3 4">PSR21</strain>
    </source>
</reference>
<comment type="caution">
    <text evidence="3">The sequence shown here is derived from an EMBL/GenBank/DDBJ whole genome shotgun (WGS) entry which is preliminary data.</text>
</comment>
<dbReference type="GeneID" id="79317899"/>
<dbReference type="AlphaFoldDB" id="A0ABD6AEX9"/>
<dbReference type="InterPro" id="IPR013096">
    <property type="entry name" value="Cupin_2"/>
</dbReference>
<evidence type="ECO:0000313" key="4">
    <source>
        <dbReference type="Proteomes" id="UP001596547"/>
    </source>
</evidence>
<keyword evidence="4" id="KW-1185">Reference proteome</keyword>
<dbReference type="EMBL" id="JBHTBF010000003">
    <property type="protein sequence ID" value="MFC7318915.1"/>
    <property type="molecule type" value="Genomic_DNA"/>
</dbReference>
<evidence type="ECO:0000259" key="2">
    <source>
        <dbReference type="Pfam" id="PF07883"/>
    </source>
</evidence>
<evidence type="ECO:0000313" key="3">
    <source>
        <dbReference type="EMBL" id="MFC7318915.1"/>
    </source>
</evidence>
<organism evidence="3 4">
    <name type="scientific">Halomarina halobia</name>
    <dbReference type="NCBI Taxonomy" id="3033386"/>
    <lineage>
        <taxon>Archaea</taxon>
        <taxon>Methanobacteriati</taxon>
        <taxon>Methanobacteriota</taxon>
        <taxon>Stenosarchaea group</taxon>
        <taxon>Halobacteria</taxon>
        <taxon>Halobacteriales</taxon>
        <taxon>Natronomonadaceae</taxon>
        <taxon>Halomarina</taxon>
    </lineage>
</organism>
<dbReference type="Pfam" id="PF07883">
    <property type="entry name" value="Cupin_2"/>
    <property type="match status" value="1"/>
</dbReference>
<dbReference type="GO" id="GO:0046872">
    <property type="term" value="F:metal ion binding"/>
    <property type="evidence" value="ECO:0007669"/>
    <property type="project" value="UniProtKB-KW"/>
</dbReference>
<dbReference type="InterPro" id="IPR014710">
    <property type="entry name" value="RmlC-like_jellyroll"/>
</dbReference>
<dbReference type="Gene3D" id="2.60.120.10">
    <property type="entry name" value="Jelly Rolls"/>
    <property type="match status" value="2"/>
</dbReference>
<name>A0ABD6AEX9_9EURY</name>
<evidence type="ECO:0000256" key="1">
    <source>
        <dbReference type="ARBA" id="ARBA00022723"/>
    </source>
</evidence>